<dbReference type="SMART" id="SM00028">
    <property type="entry name" value="TPR"/>
    <property type="match status" value="3"/>
</dbReference>
<feature type="repeat" description="TPR" evidence="2">
    <location>
        <begin position="448"/>
        <end position="481"/>
    </location>
</feature>
<dbReference type="Proteomes" id="UP001589813">
    <property type="component" value="Unassembled WGS sequence"/>
</dbReference>
<evidence type="ECO:0000313" key="5">
    <source>
        <dbReference type="Proteomes" id="UP001589813"/>
    </source>
</evidence>
<evidence type="ECO:0000256" key="1">
    <source>
        <dbReference type="PROSITE-ProRule" id="PRU00169"/>
    </source>
</evidence>
<dbReference type="InterPro" id="IPR011006">
    <property type="entry name" value="CheY-like_superfamily"/>
</dbReference>
<evidence type="ECO:0000259" key="3">
    <source>
        <dbReference type="PROSITE" id="PS50110"/>
    </source>
</evidence>
<evidence type="ECO:0000256" key="2">
    <source>
        <dbReference type="PROSITE-ProRule" id="PRU00339"/>
    </source>
</evidence>
<dbReference type="PROSITE" id="PS50005">
    <property type="entry name" value="TPR"/>
    <property type="match status" value="1"/>
</dbReference>
<keyword evidence="2" id="KW-0802">TPR repeat</keyword>
<dbReference type="SMART" id="SM00448">
    <property type="entry name" value="REC"/>
    <property type="match status" value="1"/>
</dbReference>
<name>A0ABV6BHB5_9GAMM</name>
<dbReference type="CDD" id="cd17589">
    <property type="entry name" value="REC_TPR"/>
    <property type="match status" value="1"/>
</dbReference>
<comment type="caution">
    <text evidence="4">The sequence shown here is derived from an EMBL/GenBank/DDBJ whole genome shotgun (WGS) entry which is preliminary data.</text>
</comment>
<dbReference type="InterPro" id="IPR001789">
    <property type="entry name" value="Sig_transdc_resp-reg_receiver"/>
</dbReference>
<dbReference type="InterPro" id="IPR019734">
    <property type="entry name" value="TPR_rpt"/>
</dbReference>
<dbReference type="SUPFAM" id="SSF52172">
    <property type="entry name" value="CheY-like"/>
    <property type="match status" value="1"/>
</dbReference>
<dbReference type="PROSITE" id="PS50110">
    <property type="entry name" value="RESPONSE_REGULATORY"/>
    <property type="match status" value="1"/>
</dbReference>
<accession>A0ABV6BHB5</accession>
<gene>
    <name evidence="4" type="ORF">ACFFJP_18365</name>
</gene>
<dbReference type="InterPro" id="IPR011990">
    <property type="entry name" value="TPR-like_helical_dom_sf"/>
</dbReference>
<dbReference type="Pfam" id="PF00072">
    <property type="entry name" value="Response_reg"/>
    <property type="match status" value="1"/>
</dbReference>
<reference evidence="4 5" key="1">
    <citation type="submission" date="2024-09" db="EMBL/GenBank/DDBJ databases">
        <authorList>
            <person name="Sun Q."/>
            <person name="Mori K."/>
        </authorList>
    </citation>
    <scope>NUCLEOTIDE SEQUENCE [LARGE SCALE GENOMIC DNA]</scope>
    <source>
        <strain evidence="4 5">KCTC 23315</strain>
    </source>
</reference>
<dbReference type="SUPFAM" id="SSF48452">
    <property type="entry name" value="TPR-like"/>
    <property type="match status" value="2"/>
</dbReference>
<dbReference type="Gene3D" id="1.25.40.10">
    <property type="entry name" value="Tetratricopeptide repeat domain"/>
    <property type="match status" value="2"/>
</dbReference>
<organism evidence="4 5">
    <name type="scientific">Rheinheimera tilapiae</name>
    <dbReference type="NCBI Taxonomy" id="875043"/>
    <lineage>
        <taxon>Bacteria</taxon>
        <taxon>Pseudomonadati</taxon>
        <taxon>Pseudomonadota</taxon>
        <taxon>Gammaproteobacteria</taxon>
        <taxon>Chromatiales</taxon>
        <taxon>Chromatiaceae</taxon>
        <taxon>Rheinheimera</taxon>
    </lineage>
</organism>
<keyword evidence="5" id="KW-1185">Reference proteome</keyword>
<feature type="domain" description="Response regulatory" evidence="3">
    <location>
        <begin position="10"/>
        <end position="129"/>
    </location>
</feature>
<proteinExistence type="predicted"/>
<protein>
    <submittedName>
        <fullName evidence="4">Response regulator</fullName>
    </submittedName>
</protein>
<dbReference type="EMBL" id="JBHLXP010000005">
    <property type="protein sequence ID" value="MFC0050266.1"/>
    <property type="molecule type" value="Genomic_DNA"/>
</dbReference>
<comment type="caution">
    <text evidence="1">Lacks conserved residue(s) required for the propagation of feature annotation.</text>
</comment>
<sequence length="539" mass="62077">MEQAFSRDIRILVIDEQALAQNYLKFALEKLGYSSVQLTDRASWALQLCQQQQFDLIILSFNLQQGKDGFQLYEELKTRQLQSHNTGFIFISAETDPSLVHSVIELQPDEFLAKPYTIGDLQQRIERVLKRKQELRPLHQYLDANRPEKALQELDQLLANAPSPKLIPTLLKLKGDLLLQSGRAADAVKFYQSVQAVQPFSWAQIGLVRALFACEDFDAVGMMLERMSTRSDTKLVALEYQSELEFRNKSFDQAQQHLEQAVDLAPRNLFRQQKLQQLSRLNHDYERQYKSARDLLKFARHSMYEQPDLYLNLARACIDYAVSMDEDGETNKLSKQATEALNQLRNAFPQSDTHEQQTVLQARLHYLRAQKDKALKILETMDEVPLQITALEDALDRAKALHEVGLTQASKRWFEKIGEFCQQQPTDPYLQTYLQQEQQERAELTTAPRELNNIAVMHYQHGNWQAALGAFEHAFRLLPRNAGIALNLLQSMLTAPTGAIDPVKRSRLQQACLRAIDQGKLNPEQQRRFEQLKQKQLAS</sequence>
<dbReference type="Pfam" id="PF13432">
    <property type="entry name" value="TPR_16"/>
    <property type="match status" value="1"/>
</dbReference>
<evidence type="ECO:0000313" key="4">
    <source>
        <dbReference type="EMBL" id="MFC0050266.1"/>
    </source>
</evidence>
<dbReference type="PANTHER" id="PTHR43228">
    <property type="entry name" value="TWO-COMPONENT RESPONSE REGULATOR"/>
    <property type="match status" value="1"/>
</dbReference>
<dbReference type="PANTHER" id="PTHR43228:SF1">
    <property type="entry name" value="TWO-COMPONENT RESPONSE REGULATOR ARR22"/>
    <property type="match status" value="1"/>
</dbReference>
<dbReference type="Gene3D" id="3.40.50.2300">
    <property type="match status" value="1"/>
</dbReference>
<dbReference type="InterPro" id="IPR052048">
    <property type="entry name" value="ST_Response_Regulator"/>
</dbReference>
<dbReference type="RefSeq" id="WP_377247727.1">
    <property type="nucleotide sequence ID" value="NZ_JBHLXP010000005.1"/>
</dbReference>